<sequence length="725" mass="80431">MIVALCSVAVLLAVSSTAQGAEDILTSPCPNVFTYEPLGWEPASWTGVATLSTDTLLYSLRLDIILDNPAWRIEPLGNLGNATTQDNVEFKIENANLQIHPDEPVTVRFSVKYNYYEYYNTTPRLREIRMNGRVICKAQALHTPQSNIYPDPIYSEPDNNSTDTFNSGDRFSKILNITSECGVTAGGNKFPLIYNGKFYERGEIPWLVAIYRVVEKSLQYICGGTLVSDRHVVTAAHCMKRSSVTTPDSEIIVKLGVHQLNDWTDELTVLRKLTAATIYEEYNPYKQQNDILVLTLHKSVKFNDYIRPACLWKGEIELSRVVGSIGVVAGWGARSMQDTRGGEDEPQKLQVPIVSTTECRGSRAAFHEVTHNTTLCAGFRDGSGPCTGDSGSGLYLLQDGKWTLRGVVSLSLQNSETLTCDLNDYVVFTDAAQFLPWIWDVLAGNYVNPVRRYPLPSTETAECGLTNTITPLIHKGWVFEREQLPWLAAIYEKNKGAFRHTCAGTLLSNRHVVTAAVCMKKRSYQVPIKNIVVKLGVHNLNDWNDEITETRALQAATVHEEYNPNTLQNDIVLLTLDKAVRFNHFIRPACLWAGNTDLSLVVGKNGFVAGWGDQGVDGIGVQGEPRMVNIPIVSTETCRASNYLFQNLTDDKTLCAGDRHGSGPCKGDSGAGLYLFDGGKWRVRGVVSLSLRAEDGTNTCNLKEYIVFTDTAKYLPWIKNIMALS</sequence>
<dbReference type="Proteomes" id="UP001231649">
    <property type="component" value="Chromosome 21"/>
</dbReference>
<gene>
    <name evidence="1" type="ORF">PYW08_008029</name>
</gene>
<dbReference type="EMBL" id="CM056797">
    <property type="protein sequence ID" value="KAJ8712725.1"/>
    <property type="molecule type" value="Genomic_DNA"/>
</dbReference>
<accession>A0ACC2QAC3</accession>
<organism evidence="1 2">
    <name type="scientific">Mythimna loreyi</name>
    <dbReference type="NCBI Taxonomy" id="667449"/>
    <lineage>
        <taxon>Eukaryota</taxon>
        <taxon>Metazoa</taxon>
        <taxon>Ecdysozoa</taxon>
        <taxon>Arthropoda</taxon>
        <taxon>Hexapoda</taxon>
        <taxon>Insecta</taxon>
        <taxon>Pterygota</taxon>
        <taxon>Neoptera</taxon>
        <taxon>Endopterygota</taxon>
        <taxon>Lepidoptera</taxon>
        <taxon>Glossata</taxon>
        <taxon>Ditrysia</taxon>
        <taxon>Noctuoidea</taxon>
        <taxon>Noctuidae</taxon>
        <taxon>Noctuinae</taxon>
        <taxon>Hadenini</taxon>
        <taxon>Mythimna</taxon>
    </lineage>
</organism>
<protein>
    <submittedName>
        <fullName evidence="1">Uncharacterized protein</fullName>
    </submittedName>
</protein>
<evidence type="ECO:0000313" key="2">
    <source>
        <dbReference type="Proteomes" id="UP001231649"/>
    </source>
</evidence>
<name>A0ACC2QAC3_9NEOP</name>
<comment type="caution">
    <text evidence="1">The sequence shown here is derived from an EMBL/GenBank/DDBJ whole genome shotgun (WGS) entry which is preliminary data.</text>
</comment>
<keyword evidence="2" id="KW-1185">Reference proteome</keyword>
<proteinExistence type="predicted"/>
<evidence type="ECO:0000313" key="1">
    <source>
        <dbReference type="EMBL" id="KAJ8712725.1"/>
    </source>
</evidence>
<reference evidence="1" key="1">
    <citation type="submission" date="2023-03" db="EMBL/GenBank/DDBJ databases">
        <title>Chromosome-level genomes of two armyworms, Mythimna separata and Mythimna loreyi, provide insights into the biosynthesis and reception of sex pheromones.</title>
        <authorList>
            <person name="Zhao H."/>
        </authorList>
    </citation>
    <scope>NUCLEOTIDE SEQUENCE</scope>
    <source>
        <strain evidence="1">BeijingLab</strain>
    </source>
</reference>